<accession>A0A222P556</accession>
<evidence type="ECO:0000313" key="3">
    <source>
        <dbReference type="Proteomes" id="UP000201728"/>
    </source>
</evidence>
<dbReference type="OrthoDB" id="5654032at2"/>
<sequence length="670" mass="77405">MWYLNLMLPLLAKVKAADKQKAEDFLNKFFKSIRKEIYLSEEIPVASILHVIENAYTTFENAEDNSLSLSEFTNFIFLRTLLYIKVSDEYAIWNADFLPVFSQVESHLGWQTQIDELELDFESGKKTLKTESRFNNQEKALIYLLNQQERDLLQTLDYNFDLNLFHLESIFVRHGSKEIVRAFIQDCLTLHNHDAEAFNAMAGFLTLSNFIQRMKYAANLYNDFGYIDESSTLSMLASSIELQEHALQAEFKAEKPDIEKINGLKREISAVLHEQLVKMTTALSNNLQAMRIFYHAFAPQNFLFSALMQNVETRIKKREATFTKEKIEATFMADIAEKCLDLMKVESEIWENRLSNKDANKNENDPNIAFQRGLIKALKIILLEKSSIAIMRQFVNYFKDVPPFEQLVEHINQELTHFAANPMTKAIEKIREFAERQHSPHRENLLTFVAEKTAKWESFFYKNGNERNAPLYEEPLAEAFYEKLLTANAWDLLSNFSNFVPSLSEDEETRSIFAAVINRNKRNLKIFTEHEVVTAIDQMADFGNTATSARKKEAIEKLVPQLRVQWQKLCFELIKPEPDDSKLQAMKSEFVDLLRSENELMNQHRDPFWQIVANFLLALTGIGALAIAGKTLYSGVKHQKLSINSCLFFAKTASQKNIESVEEKIISVTA</sequence>
<keyword evidence="3" id="KW-1185">Reference proteome</keyword>
<dbReference type="EMBL" id="CP016397">
    <property type="protein sequence ID" value="ASQ46976.1"/>
    <property type="molecule type" value="Genomic_DNA"/>
</dbReference>
<keyword evidence="1" id="KW-1133">Transmembrane helix</keyword>
<dbReference type="AlphaFoldDB" id="A0A222P556"/>
<reference evidence="3" key="1">
    <citation type="submission" date="2016-07" db="EMBL/GenBank/DDBJ databases">
        <authorList>
            <person name="Florea S."/>
            <person name="Webb J.S."/>
            <person name="Jaromczyk J."/>
            <person name="Schardl C.L."/>
        </authorList>
    </citation>
    <scope>NUCLEOTIDE SEQUENCE [LARGE SCALE GENOMIC DNA]</scope>
    <source>
        <strain evidence="3">CDC-D5610</strain>
    </source>
</reference>
<keyword evidence="1" id="KW-0472">Membrane</keyword>
<name>A0A222P556_9GAMM</name>
<dbReference type="KEGG" id="lcd:clem_12200"/>
<keyword evidence="1" id="KW-0812">Transmembrane</keyword>
<evidence type="ECO:0000313" key="2">
    <source>
        <dbReference type="EMBL" id="ASQ46976.1"/>
    </source>
</evidence>
<dbReference type="RefSeq" id="WP_094091778.1">
    <property type="nucleotide sequence ID" value="NZ_CP016397.1"/>
</dbReference>
<organism evidence="2 3">
    <name type="scientific">Legionella clemsonensis</name>
    <dbReference type="NCBI Taxonomy" id="1867846"/>
    <lineage>
        <taxon>Bacteria</taxon>
        <taxon>Pseudomonadati</taxon>
        <taxon>Pseudomonadota</taxon>
        <taxon>Gammaproteobacteria</taxon>
        <taxon>Legionellales</taxon>
        <taxon>Legionellaceae</taxon>
        <taxon>Legionella</taxon>
    </lineage>
</organism>
<evidence type="ECO:0000256" key="1">
    <source>
        <dbReference type="SAM" id="Phobius"/>
    </source>
</evidence>
<dbReference type="Proteomes" id="UP000201728">
    <property type="component" value="Chromosome"/>
</dbReference>
<feature type="transmembrane region" description="Helical" evidence="1">
    <location>
        <begin position="608"/>
        <end position="628"/>
    </location>
</feature>
<proteinExistence type="predicted"/>
<gene>
    <name evidence="2" type="ORF">clem_12200</name>
</gene>
<protein>
    <submittedName>
        <fullName evidence="2">Uncharacterized protein</fullName>
    </submittedName>
</protein>